<dbReference type="CDD" id="cd00268">
    <property type="entry name" value="DEADc"/>
    <property type="match status" value="1"/>
</dbReference>
<dbReference type="Gene3D" id="3.40.50.300">
    <property type="entry name" value="P-loop containing nucleotide triphosphate hydrolases"/>
    <property type="match status" value="2"/>
</dbReference>
<dbReference type="FunFam" id="3.40.50.300:FF:000108">
    <property type="entry name" value="ATP-dependent RNA helicase RhlE"/>
    <property type="match status" value="1"/>
</dbReference>
<dbReference type="PANTHER" id="PTHR47959:SF13">
    <property type="entry name" value="ATP-DEPENDENT RNA HELICASE RHLE"/>
    <property type="match status" value="1"/>
</dbReference>
<dbReference type="InterPro" id="IPR044742">
    <property type="entry name" value="DEAD/DEAH_RhlB"/>
</dbReference>
<dbReference type="PANTHER" id="PTHR47959">
    <property type="entry name" value="ATP-DEPENDENT RNA HELICASE RHLE-RELATED"/>
    <property type="match status" value="1"/>
</dbReference>
<keyword evidence="5 11" id="KW-0347">Helicase</keyword>
<keyword evidence="2" id="KW-0963">Cytoplasm</keyword>
<evidence type="ECO:0000256" key="10">
    <source>
        <dbReference type="PROSITE-ProRule" id="PRU00552"/>
    </source>
</evidence>
<feature type="short sequence motif" description="Q motif" evidence="10">
    <location>
        <begin position="1"/>
        <end position="29"/>
    </location>
</feature>
<evidence type="ECO:0000259" key="15">
    <source>
        <dbReference type="PROSITE" id="PS51195"/>
    </source>
</evidence>
<dbReference type="GO" id="GO:0003724">
    <property type="term" value="F:RNA helicase activity"/>
    <property type="evidence" value="ECO:0007669"/>
    <property type="project" value="UniProtKB-EC"/>
</dbReference>
<dbReference type="GO" id="GO:0042255">
    <property type="term" value="P:ribosome assembly"/>
    <property type="evidence" value="ECO:0007669"/>
    <property type="project" value="UniProtKB-ARBA"/>
</dbReference>
<proteinExistence type="inferred from homology"/>
<organism evidence="16 17">
    <name type="scientific">Methylomarinum roseum</name>
    <dbReference type="NCBI Taxonomy" id="3067653"/>
    <lineage>
        <taxon>Bacteria</taxon>
        <taxon>Pseudomonadati</taxon>
        <taxon>Pseudomonadota</taxon>
        <taxon>Gammaproteobacteria</taxon>
        <taxon>Methylococcales</taxon>
        <taxon>Methylococcaceae</taxon>
        <taxon>Methylomarinum</taxon>
    </lineage>
</organism>
<dbReference type="SMART" id="SM00490">
    <property type="entry name" value="HELICc"/>
    <property type="match status" value="1"/>
</dbReference>
<gene>
    <name evidence="16" type="ORF">Q9L42_007965</name>
</gene>
<keyword evidence="3 11" id="KW-0547">Nucleotide-binding</keyword>
<evidence type="ECO:0000256" key="9">
    <source>
        <dbReference type="ARBA" id="ARBA00074363"/>
    </source>
</evidence>
<evidence type="ECO:0000256" key="4">
    <source>
        <dbReference type="ARBA" id="ARBA00022801"/>
    </source>
</evidence>
<feature type="compositionally biased region" description="Basic residues" evidence="12">
    <location>
        <begin position="391"/>
        <end position="406"/>
    </location>
</feature>
<dbReference type="InterPro" id="IPR001650">
    <property type="entry name" value="Helicase_C-like"/>
</dbReference>
<accession>A0AAU7NYG9</accession>
<dbReference type="KEGG" id="mech:Q9L42_007965"/>
<dbReference type="SMART" id="SM00487">
    <property type="entry name" value="DEXDc"/>
    <property type="match status" value="1"/>
</dbReference>
<reference evidence="16 17" key="1">
    <citation type="journal article" date="2024" name="Microbiology">
        <title>Methylomarinum rosea sp. nov., a novel halophilic methanotrophic bacterium from the hypersaline Lake Elton.</title>
        <authorList>
            <person name="Suleimanov R.Z."/>
            <person name="Oshkin I.Y."/>
            <person name="Danilova O.V."/>
            <person name="Suzina N.E."/>
            <person name="Dedysh S.N."/>
        </authorList>
    </citation>
    <scope>NUCLEOTIDE SEQUENCE [LARGE SCALE GENOMIC DNA]</scope>
    <source>
        <strain evidence="16 17">Ch1-1</strain>
    </source>
</reference>
<evidence type="ECO:0000256" key="8">
    <source>
        <dbReference type="ARBA" id="ARBA00047984"/>
    </source>
</evidence>
<feature type="domain" description="Helicase ATP-binding" evidence="13">
    <location>
        <begin position="32"/>
        <end position="207"/>
    </location>
</feature>
<evidence type="ECO:0000256" key="12">
    <source>
        <dbReference type="SAM" id="MobiDB-lite"/>
    </source>
</evidence>
<comment type="similarity">
    <text evidence="7 11">Belongs to the DEAD box helicase family.</text>
</comment>
<dbReference type="EMBL" id="CP157743">
    <property type="protein sequence ID" value="XBS22047.1"/>
    <property type="molecule type" value="Genomic_DNA"/>
</dbReference>
<dbReference type="InterPro" id="IPR014001">
    <property type="entry name" value="Helicase_ATP-bd"/>
</dbReference>
<dbReference type="PROSITE" id="PS51192">
    <property type="entry name" value="HELICASE_ATP_BIND_1"/>
    <property type="match status" value="1"/>
</dbReference>
<feature type="domain" description="Helicase C-terminal" evidence="14">
    <location>
        <begin position="218"/>
        <end position="386"/>
    </location>
</feature>
<dbReference type="InterPro" id="IPR050079">
    <property type="entry name" value="DEAD_box_RNA_helicase"/>
</dbReference>
<evidence type="ECO:0000256" key="1">
    <source>
        <dbReference type="ARBA" id="ARBA00012552"/>
    </source>
</evidence>
<evidence type="ECO:0000256" key="3">
    <source>
        <dbReference type="ARBA" id="ARBA00022741"/>
    </source>
</evidence>
<dbReference type="PROSITE" id="PS51194">
    <property type="entry name" value="HELICASE_CTER"/>
    <property type="match status" value="1"/>
</dbReference>
<dbReference type="FunFam" id="3.40.50.300:FF:000468">
    <property type="entry name" value="ATP-dependent RNA helicase RhlE"/>
    <property type="match status" value="1"/>
</dbReference>
<dbReference type="AlphaFoldDB" id="A0AAU7NYG9"/>
<dbReference type="SUPFAM" id="SSF52540">
    <property type="entry name" value="P-loop containing nucleoside triphosphate hydrolases"/>
    <property type="match status" value="1"/>
</dbReference>
<dbReference type="Pfam" id="PF00270">
    <property type="entry name" value="DEAD"/>
    <property type="match status" value="1"/>
</dbReference>
<dbReference type="PROSITE" id="PS51195">
    <property type="entry name" value="Q_MOTIF"/>
    <property type="match status" value="1"/>
</dbReference>
<keyword evidence="4 11" id="KW-0378">Hydrolase</keyword>
<dbReference type="GO" id="GO:0003676">
    <property type="term" value="F:nucleic acid binding"/>
    <property type="evidence" value="ECO:0007669"/>
    <property type="project" value="InterPro"/>
</dbReference>
<evidence type="ECO:0000313" key="17">
    <source>
        <dbReference type="Proteomes" id="UP001225378"/>
    </source>
</evidence>
<dbReference type="Proteomes" id="UP001225378">
    <property type="component" value="Chromosome"/>
</dbReference>
<keyword evidence="17" id="KW-1185">Reference proteome</keyword>
<feature type="domain" description="DEAD-box RNA helicase Q" evidence="15">
    <location>
        <begin position="1"/>
        <end position="29"/>
    </location>
</feature>
<evidence type="ECO:0000313" key="16">
    <source>
        <dbReference type="EMBL" id="XBS22047.1"/>
    </source>
</evidence>
<dbReference type="EC" id="3.6.4.13" evidence="1"/>
<dbReference type="RefSeq" id="WP_305908976.1">
    <property type="nucleotide sequence ID" value="NZ_CP157743.1"/>
</dbReference>
<name>A0AAU7NYG9_9GAMM</name>
<feature type="compositionally biased region" description="Basic residues" evidence="12">
    <location>
        <begin position="414"/>
        <end position="427"/>
    </location>
</feature>
<comment type="catalytic activity">
    <reaction evidence="8">
        <text>ATP + H2O = ADP + phosphate + H(+)</text>
        <dbReference type="Rhea" id="RHEA:13065"/>
        <dbReference type="ChEBI" id="CHEBI:15377"/>
        <dbReference type="ChEBI" id="CHEBI:15378"/>
        <dbReference type="ChEBI" id="CHEBI:30616"/>
        <dbReference type="ChEBI" id="CHEBI:43474"/>
        <dbReference type="ChEBI" id="CHEBI:456216"/>
        <dbReference type="EC" id="3.6.4.13"/>
    </reaction>
</comment>
<evidence type="ECO:0000256" key="2">
    <source>
        <dbReference type="ARBA" id="ARBA00022490"/>
    </source>
</evidence>
<feature type="region of interest" description="Disordered" evidence="12">
    <location>
        <begin position="382"/>
        <end position="427"/>
    </location>
</feature>
<dbReference type="InterPro" id="IPR011545">
    <property type="entry name" value="DEAD/DEAH_box_helicase_dom"/>
</dbReference>
<dbReference type="InterPro" id="IPR027417">
    <property type="entry name" value="P-loop_NTPase"/>
</dbReference>
<evidence type="ECO:0000256" key="5">
    <source>
        <dbReference type="ARBA" id="ARBA00022806"/>
    </source>
</evidence>
<dbReference type="GO" id="GO:0009266">
    <property type="term" value="P:response to temperature stimulus"/>
    <property type="evidence" value="ECO:0007669"/>
    <property type="project" value="UniProtKB-ARBA"/>
</dbReference>
<protein>
    <recommendedName>
        <fullName evidence="9">DEAD-box ATP-dependent RNA helicase RhpA</fullName>
        <ecNumber evidence="1">3.6.4.13</ecNumber>
    </recommendedName>
</protein>
<dbReference type="InterPro" id="IPR000629">
    <property type="entry name" value="RNA-helicase_DEAD-box_CS"/>
</dbReference>
<sequence length="427" mass="47610">MSFDQLDLSPALLQAIAEQGYQQPTPVQEQAIPVILQGRDILAGAQTGTGKTAGFTLPLLQRLLNQPQPRKPRSPRALILAPTRELAMQVYQSVRTYGKHAPLFAEVVFGGVNINTQIKRLQRGADILVATPGRLLDLLYQKKVDLAQIQLLVLDEADRMLDMGFIKDIRKIIDGLPARRQNLLFSATYSKEIKVLAEQILHDPVEVAVARENVAADTVSQRIYAIKKEYKRELLSWLIGHGNWQQVLVFVRTKHGADRLCRQLIKDGIRCRALHGDKSQAARNRALEDFKSNKITALVATDIAARGLDIDQLPHVINFDLPTVAEDYVHRVGRTGRAGAEGEAISLVAQEEAHLLYAIEKLLDKKIPRVADTGYEPVSLQVEKKAAQGPGKRKPKQGNAVKKRTGQGRDGQKRSFKRRRRKPKGES</sequence>
<dbReference type="InterPro" id="IPR014014">
    <property type="entry name" value="RNA_helicase_DEAD_Q_motif"/>
</dbReference>
<evidence type="ECO:0000256" key="7">
    <source>
        <dbReference type="ARBA" id="ARBA00038437"/>
    </source>
</evidence>
<dbReference type="GO" id="GO:0016787">
    <property type="term" value="F:hydrolase activity"/>
    <property type="evidence" value="ECO:0007669"/>
    <property type="project" value="UniProtKB-KW"/>
</dbReference>
<evidence type="ECO:0000256" key="6">
    <source>
        <dbReference type="ARBA" id="ARBA00022840"/>
    </source>
</evidence>
<evidence type="ECO:0000256" key="11">
    <source>
        <dbReference type="RuleBase" id="RU000492"/>
    </source>
</evidence>
<dbReference type="GO" id="GO:0005524">
    <property type="term" value="F:ATP binding"/>
    <property type="evidence" value="ECO:0007669"/>
    <property type="project" value="UniProtKB-KW"/>
</dbReference>
<dbReference type="GO" id="GO:0005829">
    <property type="term" value="C:cytosol"/>
    <property type="evidence" value="ECO:0007669"/>
    <property type="project" value="TreeGrafter"/>
</dbReference>
<evidence type="ECO:0000259" key="14">
    <source>
        <dbReference type="PROSITE" id="PS51194"/>
    </source>
</evidence>
<evidence type="ECO:0000259" key="13">
    <source>
        <dbReference type="PROSITE" id="PS51192"/>
    </source>
</evidence>
<dbReference type="CDD" id="cd18787">
    <property type="entry name" value="SF2_C_DEAD"/>
    <property type="match status" value="1"/>
</dbReference>
<dbReference type="PROSITE" id="PS00039">
    <property type="entry name" value="DEAD_ATP_HELICASE"/>
    <property type="match status" value="1"/>
</dbReference>
<keyword evidence="6 11" id="KW-0067">ATP-binding</keyword>
<dbReference type="Pfam" id="PF00271">
    <property type="entry name" value="Helicase_C"/>
    <property type="match status" value="1"/>
</dbReference>